<dbReference type="GO" id="GO:0055085">
    <property type="term" value="P:transmembrane transport"/>
    <property type="evidence" value="ECO:0007669"/>
    <property type="project" value="TreeGrafter"/>
</dbReference>
<comment type="caution">
    <text evidence="9">The sequence shown here is derived from an EMBL/GenBank/DDBJ whole genome shotgun (WGS) entry which is preliminary data.</text>
</comment>
<evidence type="ECO:0000313" key="9">
    <source>
        <dbReference type="EMBL" id="PPK80266.1"/>
    </source>
</evidence>
<feature type="transmembrane region" description="Helical" evidence="8">
    <location>
        <begin position="9"/>
        <end position="30"/>
    </location>
</feature>
<dbReference type="AlphaFoldDB" id="A0A2S6HRK8"/>
<keyword evidence="6 8" id="KW-1133">Transmembrane helix</keyword>
<name>A0A2S6HRK8_9FIRM</name>
<dbReference type="RefSeq" id="WP_104437581.1">
    <property type="nucleotide sequence ID" value="NZ_PTJA01000007.1"/>
</dbReference>
<evidence type="ECO:0000256" key="8">
    <source>
        <dbReference type="SAM" id="Phobius"/>
    </source>
</evidence>
<dbReference type="EMBL" id="PTJA01000007">
    <property type="protein sequence ID" value="PPK80266.1"/>
    <property type="molecule type" value="Genomic_DNA"/>
</dbReference>
<dbReference type="Proteomes" id="UP000237749">
    <property type="component" value="Unassembled WGS sequence"/>
</dbReference>
<feature type="transmembrane region" description="Helical" evidence="8">
    <location>
        <begin position="42"/>
        <end position="64"/>
    </location>
</feature>
<dbReference type="Pfam" id="PF01594">
    <property type="entry name" value="AI-2E_transport"/>
    <property type="match status" value="1"/>
</dbReference>
<evidence type="ECO:0000256" key="7">
    <source>
        <dbReference type="ARBA" id="ARBA00023136"/>
    </source>
</evidence>
<evidence type="ECO:0000313" key="10">
    <source>
        <dbReference type="Proteomes" id="UP000237749"/>
    </source>
</evidence>
<keyword evidence="10" id="KW-1185">Reference proteome</keyword>
<evidence type="ECO:0000256" key="1">
    <source>
        <dbReference type="ARBA" id="ARBA00004651"/>
    </source>
</evidence>
<sequence length="410" mass="45603">MKDFKYRSYVCWGVTALAVIALSIAFAFFLSRFESVKGTLDLIVEILMPVIYGAVLAYLLLPVYNKTRDMAARMLNKVFHNKKTVRSISRALATLVSLIFLFVIVIGLFSMIIPEIYTSIMGIQNNFGDNINNIALGLQKLFQDNPAFEKAIIPIYDQVASRLQSWMSTDLVPNMTSLIGSLSSGLLSVVLVFKNILIGVIVMVYILNIKETLSAQGKKIIYSIFSLKTANQAIEEIRFVHRVFGGFITGKLLDSLIIGIMCFVLLNAMKMPYVLLVSVIVGVTNVIPFFGPFIGAIPSAFLILLVSPVKCLYFLIFILLLQQFDGNILGPKILGQSTGLPSFWVLFSILLFGGLFGFVGMIIAVPTFAVLYSVITRLVNGSLSKKDLSLKTEDYLNLDRIEEEKKTYMK</sequence>
<keyword evidence="3" id="KW-0813">Transport</keyword>
<proteinExistence type="inferred from homology"/>
<feature type="transmembrane region" description="Helical" evidence="8">
    <location>
        <begin position="272"/>
        <end position="294"/>
    </location>
</feature>
<evidence type="ECO:0000256" key="2">
    <source>
        <dbReference type="ARBA" id="ARBA00009773"/>
    </source>
</evidence>
<feature type="transmembrane region" description="Helical" evidence="8">
    <location>
        <begin position="301"/>
        <end position="322"/>
    </location>
</feature>
<organism evidence="9 10">
    <name type="scientific">Lacrimispora xylanisolvens</name>
    <dbReference type="NCBI Taxonomy" id="384636"/>
    <lineage>
        <taxon>Bacteria</taxon>
        <taxon>Bacillati</taxon>
        <taxon>Bacillota</taxon>
        <taxon>Clostridia</taxon>
        <taxon>Lachnospirales</taxon>
        <taxon>Lachnospiraceae</taxon>
        <taxon>Lacrimispora</taxon>
    </lineage>
</organism>
<keyword evidence="7 8" id="KW-0472">Membrane</keyword>
<feature type="transmembrane region" description="Helical" evidence="8">
    <location>
        <begin position="185"/>
        <end position="209"/>
    </location>
</feature>
<dbReference type="GO" id="GO:0005886">
    <property type="term" value="C:plasma membrane"/>
    <property type="evidence" value="ECO:0007669"/>
    <property type="project" value="UniProtKB-SubCell"/>
</dbReference>
<protein>
    <submittedName>
        <fullName evidence="9">Putative PurR-regulated permease PerM</fullName>
    </submittedName>
</protein>
<feature type="transmembrane region" description="Helical" evidence="8">
    <location>
        <begin position="342"/>
        <end position="375"/>
    </location>
</feature>
<keyword evidence="4" id="KW-1003">Cell membrane</keyword>
<feature type="transmembrane region" description="Helical" evidence="8">
    <location>
        <begin position="243"/>
        <end position="266"/>
    </location>
</feature>
<feature type="transmembrane region" description="Helical" evidence="8">
    <location>
        <begin position="91"/>
        <end position="113"/>
    </location>
</feature>
<evidence type="ECO:0000256" key="5">
    <source>
        <dbReference type="ARBA" id="ARBA00022692"/>
    </source>
</evidence>
<reference evidence="9 10" key="1">
    <citation type="submission" date="2018-02" db="EMBL/GenBank/DDBJ databases">
        <title>Genomic Encyclopedia of Archaeal and Bacterial Type Strains, Phase II (KMG-II): from individual species to whole genera.</title>
        <authorList>
            <person name="Goeker M."/>
        </authorList>
    </citation>
    <scope>NUCLEOTIDE SEQUENCE [LARGE SCALE GENOMIC DNA]</scope>
    <source>
        <strain evidence="9 10">DSM 3808</strain>
    </source>
</reference>
<accession>A0A2S6HRK8</accession>
<dbReference type="PANTHER" id="PTHR21716:SF53">
    <property type="entry name" value="PERMEASE PERM-RELATED"/>
    <property type="match status" value="1"/>
</dbReference>
<keyword evidence="5 8" id="KW-0812">Transmembrane</keyword>
<dbReference type="PANTHER" id="PTHR21716">
    <property type="entry name" value="TRANSMEMBRANE PROTEIN"/>
    <property type="match status" value="1"/>
</dbReference>
<gene>
    <name evidence="9" type="ORF">BXY41_107197</name>
</gene>
<dbReference type="OrthoDB" id="9793390at2"/>
<evidence type="ECO:0000256" key="3">
    <source>
        <dbReference type="ARBA" id="ARBA00022448"/>
    </source>
</evidence>
<comment type="subcellular location">
    <subcellularLocation>
        <location evidence="1">Cell membrane</location>
        <topology evidence="1">Multi-pass membrane protein</topology>
    </subcellularLocation>
</comment>
<evidence type="ECO:0000256" key="4">
    <source>
        <dbReference type="ARBA" id="ARBA00022475"/>
    </source>
</evidence>
<comment type="similarity">
    <text evidence="2">Belongs to the autoinducer-2 exporter (AI-2E) (TC 2.A.86) family.</text>
</comment>
<evidence type="ECO:0000256" key="6">
    <source>
        <dbReference type="ARBA" id="ARBA00022989"/>
    </source>
</evidence>
<dbReference type="InterPro" id="IPR002549">
    <property type="entry name" value="AI-2E-like"/>
</dbReference>